<sequence>MPNQQQSSANRTIEWAPYTLKDGIDESDLIQAATDVETQFLKQQPGYLQRQLLKGKDNQWVDLVFWQSEQAAAQAGHSIMQSPFCLKYFAMMQEMDDPNAAPPAHYQVIKHWNLTN</sequence>
<dbReference type="SUPFAM" id="SSF54909">
    <property type="entry name" value="Dimeric alpha+beta barrel"/>
    <property type="match status" value="1"/>
</dbReference>
<evidence type="ECO:0008006" key="2">
    <source>
        <dbReference type="Google" id="ProtNLM"/>
    </source>
</evidence>
<proteinExistence type="predicted"/>
<reference evidence="1" key="1">
    <citation type="submission" date="2015-10" db="EMBL/GenBank/DDBJ databases">
        <authorList>
            <person name="Gilbert D.G."/>
        </authorList>
    </citation>
    <scope>NUCLEOTIDE SEQUENCE</scope>
</reference>
<dbReference type="Gene3D" id="3.30.70.100">
    <property type="match status" value="1"/>
</dbReference>
<dbReference type="EMBL" id="CZQC01000065">
    <property type="protein sequence ID" value="CUS42319.1"/>
    <property type="molecule type" value="Genomic_DNA"/>
</dbReference>
<gene>
    <name evidence="1" type="ORF">MGWOODY_Tha2443</name>
</gene>
<organism evidence="1">
    <name type="scientific">hydrothermal vent metagenome</name>
    <dbReference type="NCBI Taxonomy" id="652676"/>
    <lineage>
        <taxon>unclassified sequences</taxon>
        <taxon>metagenomes</taxon>
        <taxon>ecological metagenomes</taxon>
    </lineage>
</organism>
<accession>A0A160TGY4</accession>
<protein>
    <recommendedName>
        <fullName evidence="2">ABM domain-containing protein</fullName>
    </recommendedName>
</protein>
<evidence type="ECO:0000313" key="1">
    <source>
        <dbReference type="EMBL" id="CUS42319.1"/>
    </source>
</evidence>
<name>A0A160TGY4_9ZZZZ</name>
<dbReference type="AlphaFoldDB" id="A0A160TGY4"/>
<dbReference type="InterPro" id="IPR011008">
    <property type="entry name" value="Dimeric_a/b-barrel"/>
</dbReference>